<keyword evidence="3 4" id="KW-0472">Membrane</keyword>
<keyword evidence="1 4" id="KW-0812">Transmembrane</keyword>
<dbReference type="Gene3D" id="1.20.1250.20">
    <property type="entry name" value="MFS general substrate transporter like domains"/>
    <property type="match status" value="1"/>
</dbReference>
<evidence type="ECO:0000256" key="1">
    <source>
        <dbReference type="ARBA" id="ARBA00022692"/>
    </source>
</evidence>
<dbReference type="GO" id="GO:0022857">
    <property type="term" value="F:transmembrane transporter activity"/>
    <property type="evidence" value="ECO:0007669"/>
    <property type="project" value="InterPro"/>
</dbReference>
<dbReference type="PROSITE" id="PS50850">
    <property type="entry name" value="MFS"/>
    <property type="match status" value="1"/>
</dbReference>
<feature type="transmembrane region" description="Helical" evidence="4">
    <location>
        <begin position="90"/>
        <end position="115"/>
    </location>
</feature>
<feature type="transmembrane region" description="Helical" evidence="4">
    <location>
        <begin position="127"/>
        <end position="146"/>
    </location>
</feature>
<dbReference type="Pfam" id="PF07690">
    <property type="entry name" value="MFS_1"/>
    <property type="match status" value="1"/>
</dbReference>
<feature type="transmembrane region" description="Helical" evidence="4">
    <location>
        <begin position="292"/>
        <end position="316"/>
    </location>
</feature>
<dbReference type="RefSeq" id="WP_152213772.1">
    <property type="nucleotide sequence ID" value="NZ_WFLN01000009.1"/>
</dbReference>
<protein>
    <submittedName>
        <fullName evidence="6">MFS transporter</fullName>
    </submittedName>
</protein>
<evidence type="ECO:0000313" key="7">
    <source>
        <dbReference type="Proteomes" id="UP000442694"/>
    </source>
</evidence>
<feature type="transmembrane region" description="Helical" evidence="4">
    <location>
        <begin position="266"/>
        <end position="286"/>
    </location>
</feature>
<feature type="transmembrane region" description="Helical" evidence="4">
    <location>
        <begin position="354"/>
        <end position="376"/>
    </location>
</feature>
<dbReference type="InterPro" id="IPR011701">
    <property type="entry name" value="MFS"/>
</dbReference>
<feature type="transmembrane region" description="Helical" evidence="4">
    <location>
        <begin position="152"/>
        <end position="175"/>
    </location>
</feature>
<dbReference type="SUPFAM" id="SSF103473">
    <property type="entry name" value="MFS general substrate transporter"/>
    <property type="match status" value="1"/>
</dbReference>
<proteinExistence type="predicted"/>
<evidence type="ECO:0000313" key="6">
    <source>
        <dbReference type="EMBL" id="KAB8028622.1"/>
    </source>
</evidence>
<dbReference type="AlphaFoldDB" id="A0A833N0K2"/>
<evidence type="ECO:0000259" key="5">
    <source>
        <dbReference type="PROSITE" id="PS50850"/>
    </source>
</evidence>
<reference evidence="6 7" key="1">
    <citation type="submission" date="2019-10" db="EMBL/GenBank/DDBJ databases">
        <title>New genus of Silvanigrellaceae.</title>
        <authorList>
            <person name="Pitt A."/>
            <person name="Hahn M.W."/>
        </authorList>
    </citation>
    <scope>NUCLEOTIDE SEQUENCE [LARGE SCALE GENOMIC DNA]</scope>
    <source>
        <strain evidence="6 7">33A1-SZDP</strain>
    </source>
</reference>
<feature type="transmembrane region" description="Helical" evidence="4">
    <location>
        <begin position="203"/>
        <end position="224"/>
    </location>
</feature>
<feature type="transmembrane region" description="Helical" evidence="4">
    <location>
        <begin position="67"/>
        <end position="84"/>
    </location>
</feature>
<evidence type="ECO:0000256" key="3">
    <source>
        <dbReference type="ARBA" id="ARBA00023136"/>
    </source>
</evidence>
<dbReference type="Proteomes" id="UP000442694">
    <property type="component" value="Unassembled WGS sequence"/>
</dbReference>
<dbReference type="InterPro" id="IPR020846">
    <property type="entry name" value="MFS_dom"/>
</dbReference>
<accession>A0A833N0K2</accession>
<keyword evidence="7" id="KW-1185">Reference proteome</keyword>
<name>A0A833N0K2_9BACT</name>
<sequence length="390" mass="44261">MKKYYLFGTLFLVSFSNYLIFYSYPFLIASHAIVDGIAGIVVGIATIFTLIIRVLSGFWIDRNRSSYMLTFMMLFYLISFILLMSKQDALIIFGRLMLGIILGALSTLMFYYTIMISNSIKEKSESISLYTLITMLPICLAPYISLKVKQLYGINTVISLAILIMIIALILSFLIERGISIGGKNKEENILKSFFDILKSKEIIIIIIILPVVYLTSGVTVTFLPKIIEYYNYKVVSLYFLLYSISLVLPRLIFKKLMPDGRIFPFKFIFVCLFINLFGNLINLLFINNLVILLGAIFNGFSIGLIYPIILSYVVCIINDSLKGSVTSVISCSADLGVIIANLVLGSLSIYFDYYIVLGIPVIANLCLILYICVYFQNNKKQYKNIHVRY</sequence>
<feature type="transmembrane region" description="Helical" evidence="4">
    <location>
        <begin position="236"/>
        <end position="254"/>
    </location>
</feature>
<organism evidence="6 7">
    <name type="scientific">Fluviispira multicolorata</name>
    <dbReference type="NCBI Taxonomy" id="2654512"/>
    <lineage>
        <taxon>Bacteria</taxon>
        <taxon>Pseudomonadati</taxon>
        <taxon>Bdellovibrionota</taxon>
        <taxon>Oligoflexia</taxon>
        <taxon>Silvanigrellales</taxon>
        <taxon>Silvanigrellaceae</taxon>
        <taxon>Fluviispira</taxon>
    </lineage>
</organism>
<feature type="transmembrane region" description="Helical" evidence="4">
    <location>
        <begin position="328"/>
        <end position="348"/>
    </location>
</feature>
<dbReference type="PANTHER" id="PTHR23531:SF1">
    <property type="entry name" value="QUINOLENE RESISTANCE PROTEIN NORA"/>
    <property type="match status" value="1"/>
</dbReference>
<dbReference type="EMBL" id="WFLN01000009">
    <property type="protein sequence ID" value="KAB8028622.1"/>
    <property type="molecule type" value="Genomic_DNA"/>
</dbReference>
<dbReference type="PANTHER" id="PTHR23531">
    <property type="entry name" value="QUINOLENE RESISTANCE PROTEIN NORA"/>
    <property type="match status" value="1"/>
</dbReference>
<feature type="transmembrane region" description="Helical" evidence="4">
    <location>
        <begin position="5"/>
        <end position="24"/>
    </location>
</feature>
<gene>
    <name evidence="6" type="ORF">GCL57_12955</name>
</gene>
<dbReference type="InterPro" id="IPR052714">
    <property type="entry name" value="MFS_Exporter"/>
</dbReference>
<keyword evidence="2 4" id="KW-1133">Transmembrane helix</keyword>
<feature type="transmembrane region" description="Helical" evidence="4">
    <location>
        <begin position="36"/>
        <end position="55"/>
    </location>
</feature>
<evidence type="ECO:0000256" key="4">
    <source>
        <dbReference type="SAM" id="Phobius"/>
    </source>
</evidence>
<evidence type="ECO:0000256" key="2">
    <source>
        <dbReference type="ARBA" id="ARBA00022989"/>
    </source>
</evidence>
<feature type="domain" description="Major facilitator superfamily (MFS) profile" evidence="5">
    <location>
        <begin position="2"/>
        <end position="382"/>
    </location>
</feature>
<dbReference type="InterPro" id="IPR036259">
    <property type="entry name" value="MFS_trans_sf"/>
</dbReference>
<comment type="caution">
    <text evidence="6">The sequence shown here is derived from an EMBL/GenBank/DDBJ whole genome shotgun (WGS) entry which is preliminary data.</text>
</comment>